<keyword evidence="6" id="KW-1185">Reference proteome</keyword>
<dbReference type="PROSITE" id="PS50949">
    <property type="entry name" value="HTH_GNTR"/>
    <property type="match status" value="1"/>
</dbReference>
<dbReference type="SUPFAM" id="SSF46785">
    <property type="entry name" value="Winged helix' DNA-binding domain"/>
    <property type="match status" value="2"/>
</dbReference>
<name>A0A1M7F166_9RHOB</name>
<feature type="domain" description="HTH gntR-type" evidence="4">
    <location>
        <begin position="83"/>
        <end position="150"/>
    </location>
</feature>
<keyword evidence="3" id="KW-0804">Transcription</keyword>
<dbReference type="OrthoDB" id="9799812at2"/>
<dbReference type="AlphaFoldDB" id="A0A1M7F166"/>
<dbReference type="PANTHER" id="PTHR43537">
    <property type="entry name" value="TRANSCRIPTIONAL REGULATOR, GNTR FAMILY"/>
    <property type="match status" value="1"/>
</dbReference>
<dbReference type="RefSeq" id="WP_073063388.1">
    <property type="nucleotide sequence ID" value="NZ_FRCK01000002.1"/>
</dbReference>
<organism evidence="5 6">
    <name type="scientific">Paracoccus solventivorans</name>
    <dbReference type="NCBI Taxonomy" id="53463"/>
    <lineage>
        <taxon>Bacteria</taxon>
        <taxon>Pseudomonadati</taxon>
        <taxon>Pseudomonadota</taxon>
        <taxon>Alphaproteobacteria</taxon>
        <taxon>Rhodobacterales</taxon>
        <taxon>Paracoccaceae</taxon>
        <taxon>Paracoccus</taxon>
    </lineage>
</organism>
<dbReference type="InterPro" id="IPR000524">
    <property type="entry name" value="Tscrpt_reg_HTH_GntR"/>
</dbReference>
<dbReference type="GO" id="GO:0003677">
    <property type="term" value="F:DNA binding"/>
    <property type="evidence" value="ECO:0007669"/>
    <property type="project" value="UniProtKB-KW"/>
</dbReference>
<dbReference type="Pfam" id="PF00392">
    <property type="entry name" value="GntR"/>
    <property type="match status" value="1"/>
</dbReference>
<evidence type="ECO:0000256" key="1">
    <source>
        <dbReference type="ARBA" id="ARBA00023015"/>
    </source>
</evidence>
<dbReference type="InterPro" id="IPR036390">
    <property type="entry name" value="WH_DNA-bd_sf"/>
</dbReference>
<dbReference type="STRING" id="53463.SAMN05444389_102460"/>
<dbReference type="Pfam" id="PF07729">
    <property type="entry name" value="FCD"/>
    <property type="match status" value="1"/>
</dbReference>
<protein>
    <submittedName>
        <fullName evidence="5">Transcriptional regulator, GntR family</fullName>
    </submittedName>
</protein>
<sequence>MARDRNLFKKLVNRQLDRLEGLAPGAELGPEGALAAELGASRTTIRAVLAHLEGIGVLSWDGRRKLLLRAPRPGDRFDLAETRPPLAQIEEPFLQWMLQGELPPGASFNEAELARRFGVPLGALREYLIRFEPFGLIEKRRNRHWVLNGFTRDFAAEMFTVREMFERHALPLLVAAAGPGERLRPEVAAMRDAHAALVQGDDAGLAAFPALDAQFHRLICAAAENRFMLDFSRTIAIIVHYHYRWNKRDEQRRNRAAIAEHLAIIAAVLDGDAPGAAAALDAHLATARRTLMDSVLWNGDDAPAGDARA</sequence>
<gene>
    <name evidence="5" type="ORF">SAMN05444389_102460</name>
</gene>
<dbReference type="InterPro" id="IPR036388">
    <property type="entry name" value="WH-like_DNA-bd_sf"/>
</dbReference>
<dbReference type="Gene3D" id="1.10.10.10">
    <property type="entry name" value="Winged helix-like DNA-binding domain superfamily/Winged helix DNA-binding domain"/>
    <property type="match status" value="2"/>
</dbReference>
<dbReference type="PANTHER" id="PTHR43537:SF51">
    <property type="entry name" value="HTH-TYPE TRANSCRIPTIONAL REGULATOR LGOR-RELATED"/>
    <property type="match status" value="1"/>
</dbReference>
<keyword evidence="2" id="KW-0238">DNA-binding</keyword>
<accession>A0A1M7F166</accession>
<dbReference type="SMART" id="SM00895">
    <property type="entry name" value="FCD"/>
    <property type="match status" value="1"/>
</dbReference>
<dbReference type="Gene3D" id="1.20.120.530">
    <property type="entry name" value="GntR ligand-binding domain-like"/>
    <property type="match status" value="1"/>
</dbReference>
<dbReference type="SUPFAM" id="SSF48008">
    <property type="entry name" value="GntR ligand-binding domain-like"/>
    <property type="match status" value="1"/>
</dbReference>
<evidence type="ECO:0000259" key="4">
    <source>
        <dbReference type="PROSITE" id="PS50949"/>
    </source>
</evidence>
<evidence type="ECO:0000313" key="6">
    <source>
        <dbReference type="Proteomes" id="UP000184444"/>
    </source>
</evidence>
<dbReference type="Proteomes" id="UP000184444">
    <property type="component" value="Unassembled WGS sequence"/>
</dbReference>
<proteinExistence type="predicted"/>
<dbReference type="InterPro" id="IPR008920">
    <property type="entry name" value="TF_FadR/GntR_C"/>
</dbReference>
<evidence type="ECO:0000256" key="2">
    <source>
        <dbReference type="ARBA" id="ARBA00023125"/>
    </source>
</evidence>
<dbReference type="EMBL" id="FRCK01000002">
    <property type="protein sequence ID" value="SHL97666.1"/>
    <property type="molecule type" value="Genomic_DNA"/>
</dbReference>
<evidence type="ECO:0000256" key="3">
    <source>
        <dbReference type="ARBA" id="ARBA00023163"/>
    </source>
</evidence>
<evidence type="ECO:0000313" key="5">
    <source>
        <dbReference type="EMBL" id="SHL97666.1"/>
    </source>
</evidence>
<dbReference type="GO" id="GO:0003700">
    <property type="term" value="F:DNA-binding transcription factor activity"/>
    <property type="evidence" value="ECO:0007669"/>
    <property type="project" value="InterPro"/>
</dbReference>
<keyword evidence="1" id="KW-0805">Transcription regulation</keyword>
<dbReference type="InterPro" id="IPR011711">
    <property type="entry name" value="GntR_C"/>
</dbReference>
<reference evidence="6" key="1">
    <citation type="submission" date="2016-11" db="EMBL/GenBank/DDBJ databases">
        <authorList>
            <person name="Varghese N."/>
            <person name="Submissions S."/>
        </authorList>
    </citation>
    <scope>NUCLEOTIDE SEQUENCE [LARGE SCALE GENOMIC DNA]</scope>
    <source>
        <strain evidence="6">DSM 6637</strain>
    </source>
</reference>